<reference evidence="1" key="2">
    <citation type="journal article" date="2015" name="Fish Shellfish Immunol.">
        <title>Early steps in the European eel (Anguilla anguilla)-Vibrio vulnificus interaction in the gills: Role of the RtxA13 toxin.</title>
        <authorList>
            <person name="Callol A."/>
            <person name="Pajuelo D."/>
            <person name="Ebbesson L."/>
            <person name="Teles M."/>
            <person name="MacKenzie S."/>
            <person name="Amaro C."/>
        </authorList>
    </citation>
    <scope>NUCLEOTIDE SEQUENCE</scope>
</reference>
<evidence type="ECO:0000313" key="1">
    <source>
        <dbReference type="EMBL" id="JAH53666.1"/>
    </source>
</evidence>
<organism evidence="1">
    <name type="scientific">Anguilla anguilla</name>
    <name type="common">European freshwater eel</name>
    <name type="synonym">Muraena anguilla</name>
    <dbReference type="NCBI Taxonomy" id="7936"/>
    <lineage>
        <taxon>Eukaryota</taxon>
        <taxon>Metazoa</taxon>
        <taxon>Chordata</taxon>
        <taxon>Craniata</taxon>
        <taxon>Vertebrata</taxon>
        <taxon>Euteleostomi</taxon>
        <taxon>Actinopterygii</taxon>
        <taxon>Neopterygii</taxon>
        <taxon>Teleostei</taxon>
        <taxon>Anguilliformes</taxon>
        <taxon>Anguillidae</taxon>
        <taxon>Anguilla</taxon>
    </lineage>
</organism>
<proteinExistence type="predicted"/>
<reference evidence="1" key="1">
    <citation type="submission" date="2014-11" db="EMBL/GenBank/DDBJ databases">
        <authorList>
            <person name="Amaro Gonzalez C."/>
        </authorList>
    </citation>
    <scope>NUCLEOTIDE SEQUENCE</scope>
</reference>
<protein>
    <submittedName>
        <fullName evidence="1">Uncharacterized protein</fullName>
    </submittedName>
</protein>
<name>A0A0E9TJ80_ANGAN</name>
<sequence length="31" mass="3800">MTIRFKYFFLCFRSCWIPLTKLYIVPKDVAV</sequence>
<dbReference type="AlphaFoldDB" id="A0A0E9TJ80"/>
<accession>A0A0E9TJ80</accession>
<dbReference type="EMBL" id="GBXM01054911">
    <property type="protein sequence ID" value="JAH53666.1"/>
    <property type="molecule type" value="Transcribed_RNA"/>
</dbReference>